<evidence type="ECO:0000256" key="1">
    <source>
        <dbReference type="SAM" id="MobiDB-lite"/>
    </source>
</evidence>
<name>A0A8H4LES2_9HYPO</name>
<feature type="region of interest" description="Disordered" evidence="1">
    <location>
        <begin position="1520"/>
        <end position="1546"/>
    </location>
</feature>
<gene>
    <name evidence="2" type="ORF">FALBO_4793</name>
</gene>
<organism evidence="2 3">
    <name type="scientific">Fusarium albosuccineum</name>
    <dbReference type="NCBI Taxonomy" id="1237068"/>
    <lineage>
        <taxon>Eukaryota</taxon>
        <taxon>Fungi</taxon>
        <taxon>Dikarya</taxon>
        <taxon>Ascomycota</taxon>
        <taxon>Pezizomycotina</taxon>
        <taxon>Sordariomycetes</taxon>
        <taxon>Hypocreomycetidae</taxon>
        <taxon>Hypocreales</taxon>
        <taxon>Nectriaceae</taxon>
        <taxon>Fusarium</taxon>
        <taxon>Fusarium decemcellulare species complex</taxon>
    </lineage>
</organism>
<proteinExistence type="predicted"/>
<accession>A0A8H4LES2</accession>
<protein>
    <submittedName>
        <fullName evidence="2">Uncharacterized protein</fullName>
    </submittedName>
</protein>
<comment type="caution">
    <text evidence="2">The sequence shown here is derived from an EMBL/GenBank/DDBJ whole genome shotgun (WGS) entry which is preliminary data.</text>
</comment>
<feature type="region of interest" description="Disordered" evidence="1">
    <location>
        <begin position="712"/>
        <end position="740"/>
    </location>
</feature>
<evidence type="ECO:0000313" key="2">
    <source>
        <dbReference type="EMBL" id="KAF4468310.1"/>
    </source>
</evidence>
<reference evidence="2 3" key="1">
    <citation type="submission" date="2020-01" db="EMBL/GenBank/DDBJ databases">
        <title>Identification and distribution of gene clusters putatively required for synthesis of sphingolipid metabolism inhibitors in phylogenetically diverse species of the filamentous fungus Fusarium.</title>
        <authorList>
            <person name="Kim H.-S."/>
            <person name="Busman M."/>
            <person name="Brown D.W."/>
            <person name="Divon H."/>
            <person name="Uhlig S."/>
            <person name="Proctor R.H."/>
        </authorList>
    </citation>
    <scope>NUCLEOTIDE SEQUENCE [LARGE SCALE GENOMIC DNA]</scope>
    <source>
        <strain evidence="2 3">NRRL 20459</strain>
    </source>
</reference>
<feature type="region of interest" description="Disordered" evidence="1">
    <location>
        <begin position="1"/>
        <end position="40"/>
    </location>
</feature>
<keyword evidence="3" id="KW-1185">Reference proteome</keyword>
<evidence type="ECO:0000313" key="3">
    <source>
        <dbReference type="Proteomes" id="UP000554235"/>
    </source>
</evidence>
<feature type="region of interest" description="Disordered" evidence="1">
    <location>
        <begin position="138"/>
        <end position="159"/>
    </location>
</feature>
<dbReference type="OrthoDB" id="5376140at2759"/>
<sequence length="1650" mass="187682">MMAAHRSPSRNPRAGSSRETDIGPISPRRDVAGFNVRPRASPNLIGQSQTWTLPIGSEYDTWGPVEAFSELIQNWRDNILKAFNLSEKQFETIHKECRSSPGHYEILYKALKANSEPKLWLGYIRFESHDGRGTVEITSRQSSLKLNPPTVHGSPSNRQMGGGHEEGLMAAFRVLQQDGRCHSVTGVSKGFNWAFNLNTQDELVVRRRGMTPDYVHNLRVKIYKTVNTTLIPFATDPMSDLSLFIGGPVKERWTASDSQPARELVTLQEFGSWCESVPLLHASEDGEKVSTKWGDLLLSPRFRGNLYFEGILLRRPTQSRSASVTENPLRYGYNFLKEAVRGNEFNPLSSCEEEGLAILSIWDWVLRRQPTYVAKLSEMLNSPESWADVFMANELMPKETAVRLRDYLFSDTSRWYYSAKEKNENPRIQNIIEGFGLQGFQLQDSYWSILDKYDMVRTVWNEQYLRIQAAGPTQVHPWDDDFAIHVQKALKGCLQAWPHTDNISVDFVAACPLSFQTLYVSSNNVHMVKVHDRWSKQESAATELGLMSRIGKWDIVFHTVRLLLNDILSQVPHTQFAGVDGQLDRERGITLATHRLLEYTRDSAAVDIQDVPFPSLNSLSVKWRGPNMPLPSSDDADGDDAVRIQLHRTSTCKKFANMTCCVSDVKTGSSDAWHSFEGLELGVEYFAMIYKPSDPCSIPVVTRPCRCEAISPSQSVRRSISTPSTQSTPISPPSEVNGEEPLIFVPGQGRYERAQMESLTSSIDILASRDWYGDASATRGGRVRMAPSRRIRLKSESTPTPSNRDEPLYISDSPSFESDDYTEEAELKLEHIKNSETVKLPIRSTYTHWQPAEAFRELVQNWQVNRDDTHPHFRMLLLTPLKTNRRDAIIESFGLAESQFTPVREEHSQGRETEIIYKVWKPNSEPKEWLGFIRFKARDSEGTVELANRQGKLEPHHMDMGNTSKASDSHQAGAHGEGLKIALLVLQRGGENHAVSCETGSFRWDFNFTTQGRLMFRSPHAQQKDVRFIIGENGVGRDEYGNKVRRKRVTLEEFKTWCTAAIFLESLEQADKIDTKMGTLIVDSRFCGNLYLKGLLLSKSTPFSSASITGRPLRYGYDFVNGNTNRDRQSISSSREECRAILLIWYYALKRQPTYVRQLSDMLNSPPFSCADVAMAEDVIKPDTVTCLKEHLFSDTAKWYHSEKEKAKNPRLDKIIEGLGRTPFELQKSYWDILNIYNMVRSAEDEQRRRFLAADSIVVPEEDFAQQIDRLLRGILCTCPQTQGLELKFVRAGNLLLQTFYIEEERLIKVHKRWLNLDDTTKELGIPHSVSDMDVFFRAVTWLFNDILDQIPIKRFSSDDGQPSSWHRETQKNLAFQRLLEHNRVASSVDLETTLDSTGSNLAISWGHVGNSTSSSSQQGLAHFEIRLHNDSSCSHIRKCPLVEDVLSTSQSHNPSFPNYSLYREGGCKKRFVDASAQPHPALRHEAKFNNLKRGIEYFAIIMNRDEPLSLPVVLNSSTISNARQRDPTPSPPATGRQSVDSRSERTYETKALGNSIDSLDVLVRRDWFEAANTPSDFVRWDPAEAFRELVQNWYFQVTREQRRTNGEVETLYKALKPDAEPKECMGYIRFKSPNDGKGSVEIKTRLSTL</sequence>
<feature type="region of interest" description="Disordered" evidence="1">
    <location>
        <begin position="779"/>
        <end position="817"/>
    </location>
</feature>
<feature type="compositionally biased region" description="Low complexity" evidence="1">
    <location>
        <begin position="719"/>
        <end position="729"/>
    </location>
</feature>
<feature type="compositionally biased region" description="Basic and acidic residues" evidence="1">
    <location>
        <begin position="16"/>
        <end position="31"/>
    </location>
</feature>
<dbReference type="EMBL" id="JAADYS010000633">
    <property type="protein sequence ID" value="KAF4468310.1"/>
    <property type="molecule type" value="Genomic_DNA"/>
</dbReference>
<dbReference type="Proteomes" id="UP000554235">
    <property type="component" value="Unassembled WGS sequence"/>
</dbReference>